<evidence type="ECO:0000313" key="2">
    <source>
        <dbReference type="EMBL" id="EGT53009.1"/>
    </source>
</evidence>
<proteinExistence type="predicted"/>
<protein>
    <submittedName>
        <fullName evidence="2">Uncharacterized protein</fullName>
    </submittedName>
</protein>
<dbReference type="Proteomes" id="UP000008068">
    <property type="component" value="Unassembled WGS sequence"/>
</dbReference>
<gene>
    <name evidence="2" type="ORF">CAEBREN_13295</name>
</gene>
<dbReference type="HOGENOM" id="CLU_490236_0_0_1"/>
<feature type="region of interest" description="Disordered" evidence="1">
    <location>
        <begin position="100"/>
        <end position="121"/>
    </location>
</feature>
<organism evidence="3">
    <name type="scientific">Caenorhabditis brenneri</name>
    <name type="common">Nematode worm</name>
    <dbReference type="NCBI Taxonomy" id="135651"/>
    <lineage>
        <taxon>Eukaryota</taxon>
        <taxon>Metazoa</taxon>
        <taxon>Ecdysozoa</taxon>
        <taxon>Nematoda</taxon>
        <taxon>Chromadorea</taxon>
        <taxon>Rhabditida</taxon>
        <taxon>Rhabditina</taxon>
        <taxon>Rhabditomorpha</taxon>
        <taxon>Rhabditoidea</taxon>
        <taxon>Rhabditidae</taxon>
        <taxon>Peloderinae</taxon>
        <taxon>Caenorhabditis</taxon>
    </lineage>
</organism>
<keyword evidence="3" id="KW-1185">Reference proteome</keyword>
<dbReference type="eggNOG" id="KOG3665">
    <property type="taxonomic scope" value="Eukaryota"/>
</dbReference>
<sequence length="529" mass="61761">MEPRTLKNSSAVSAVNYIIQGYYNKTPINLPEDESNLVFELVNNKRKNLSEGKRKEVDEVLNRMRNVSVMKFSCSTDYETDILLVRDKNIQSLALGIVKKKEESETDDGPPRKKPKKQNAEGEVDIVSLLRNNLTHEAQQNLIELDILQKSYERASFKRGWVQPLAQLLPSLRILNIANQHIGFNDLTNDFGDLCDSMPNLVSLNVNKILLVNMKGISRLVCLEDLTIGFVLWTDEIYDLKKLKKLHFGDEELYNGPMKEFIKSDKSLLSLEVLHCSDQLRLNNEQLKRIERRHPKLKRIIATNTDLKNYTTDKKDIVFIIDDTITNCVQAIEYYESQLHHEQIRRILLKIHDHLSNAVEADELEMLNRKLHQWIPKYEEDSDIMKYSQYCCGSLIRNHLQLLDEDNKHILIVNFLKTVKEPGYFETSWDRIKEVLNNTQNPQADLIVSTALKIFLSTNEKLWRYKLMELIDLLLEKVNIQSDFFEGMDKQKLLCGLKKFLPCSKRKIRYTEEFHKTLNKIIEMLSSTF</sequence>
<reference evidence="3" key="1">
    <citation type="submission" date="2011-07" db="EMBL/GenBank/DDBJ databases">
        <authorList>
            <consortium name="Caenorhabditis brenneri Sequencing and Analysis Consortium"/>
            <person name="Wilson R.K."/>
        </authorList>
    </citation>
    <scope>NUCLEOTIDE SEQUENCE [LARGE SCALE GENOMIC DNA]</scope>
    <source>
        <strain evidence="3">PB2801</strain>
    </source>
</reference>
<name>G0N514_CAEBE</name>
<accession>G0N514</accession>
<dbReference type="AlphaFoldDB" id="G0N514"/>
<evidence type="ECO:0000313" key="3">
    <source>
        <dbReference type="Proteomes" id="UP000008068"/>
    </source>
</evidence>
<evidence type="ECO:0000256" key="1">
    <source>
        <dbReference type="SAM" id="MobiDB-lite"/>
    </source>
</evidence>
<dbReference type="InParanoid" id="G0N514"/>
<dbReference type="EMBL" id="GL379839">
    <property type="protein sequence ID" value="EGT53009.1"/>
    <property type="molecule type" value="Genomic_DNA"/>
</dbReference>
<dbReference type="SUPFAM" id="SSF52047">
    <property type="entry name" value="RNI-like"/>
    <property type="match status" value="1"/>
</dbReference>